<sequence length="1713" mass="188987">MSASKLGRTLAKAVGIDVDYRKEPRESMRTAAESIRSLEHFDEDEPSAKEWLRNHSPTVKGTVDYFNSLFPFWNWIFHYNTQWLIGDIIAGVTVGFVVVPQGMAYALLARLPPEYGLYTSFVGFILYWAFATSKDITIGTVAVMSTIVGNIVTKVQAKEPDISAPTIARALSLIAGGFLLFIGLTRLGWIVEFIPLVAITSFMTGAAISIGVGQIPAMMGLKEVNNRESTYKVFINVLKNLGHTRLDAAMGLSALVVLYVIRFFCNYMSQRQPNRRKMWFFISTLRMTFVILLYTMISWLVNRHVKDYKKAKFKILGPVPKGFQHAGVPEIEARLVKAFAPDLPATIIVLIIEHIAISKSFGRINNYVINPSQELVAIGFTNLFGPFLGAYPATGSFSRTAIKSKAGVRTPLAGIFTAVIVLLALYALTSVFFYIPLASLSGLIIHAVGDLITPPNVVYQFWEVSPLEVFIFFGGVLLTIFTEIENGIYLTIAASAALLIYRIAKAKGTFLGQVKVYRVTKDDSLRKSDKFGEDAKLNSREAFLPVEHQDGSNPLIEAQSPHPGVFIYRFNEGFTYPNEGRYLHHLTEYIFKVTRRTQLDTFAKLGDRPWNDPGPRRSEAVNVHDARPILRAIILDFSSVNHVDVSSIQGLIDVRNQLDRYAAPEIVEWHFACISNRWTKRALASAGFGYPSPKSPELLGNWRPIFSVAAVGAEEVVNDKPGTSHRANASSNPAAPSDDLEIGHAPSSDEGEYEDEKTNTQIITNQVNSSSHALPRRVGNVHSINRPFFHIDIQAAVESTLLNIETRTASAKNSSAPSVTKGFAGEISTGKAIKTQSALHASGRYQTGLQTDIKSIMNFAPRLSARAIPRGLRAIRQPHQHHGQNIARRWISTAAGRGAEVSLGLPWKTGQVVGALAVAIGAGYALGVYNSGSASLGLLGHKHEVSPVYGSIKDFERAIVELREVLGEDAISTDDEDLRLHGYSEWSTVNCDQLPVAVAYPKSTADVSKIAQVCYKFKVPMVPFSGGSSLEGNFSAPFGGMSIDFAHMDKIIKLHPDDLDVVVQPSIQWMELNEQIKQSGLFFPIDPGPSAKIGGMIGTNCSGTNAVRYGTMKDWVINLTVVLADGRVIKTRNRPRKSSAGYNLAGIFVGSEGTLGLVTEATLKLAVIPEESRVGIATFPSIRDAANVAMAVIRSGVQVQCVEILDDVHMDIINRAGGTNRTWKPATTLFFKFSGTRNGVADSISRTKSIAREHNSTSFEFARTDQEGHELWSARKQTLWSMLALRKEGSDDIWSTDVAVPLSRLPDIIELSKKDLDELDLFAGIVGHIGDGNFHEGIVYNRNNPEEVSRIEKCVHDMVDRALEMDGSCTGEHGIGLGKKKYLVKELGMDTLNVMRSIKRSLDPLWLLNPGKIFDAVPACIVKAGCLEAKSLATRRHRRLLDKPNSNVDKYIKMARGPKKHQKRLSAPSHWLLDKLSGAYAPRPSPGPHKLRDCLPLIVFLRNRSLKYALNGRETNSILMQRLVKVDGKVRTDSTYPAGFMDVITIEKTGENFRLIYDTKGRFTVHRIQAEEAEYKLGKVKRVQLGKGGIPFLVTHDARTIRYPDPSIRVNDTVKIDIATGKITDFIKFDTGVIAMATGGRNMGRVGVITHRERHDGGFGIVHIKDAIDNTFATRESNVFVIGQEKPWVSLPKGKGVKLTIAEERDRRRAMTN</sequence>
<dbReference type="InterPro" id="IPR016171">
    <property type="entry name" value="Vanillyl_alc_oxidase_C-sub2"/>
</dbReference>
<dbReference type="InterPro" id="IPR016164">
    <property type="entry name" value="FAD-linked_Oxase-like_C"/>
</dbReference>
<dbReference type="InterPro" id="IPR036513">
    <property type="entry name" value="STAS_dom_sf"/>
</dbReference>
<comment type="catalytic activity">
    <reaction evidence="19">
        <text>(R)-lactate + 2 Fe(III)-[cytochrome c] = 2 Fe(II)-[cytochrome c] + pyruvate + 2 H(+)</text>
        <dbReference type="Rhea" id="RHEA:13521"/>
        <dbReference type="Rhea" id="RHEA-COMP:10350"/>
        <dbReference type="Rhea" id="RHEA-COMP:14399"/>
        <dbReference type="ChEBI" id="CHEBI:15361"/>
        <dbReference type="ChEBI" id="CHEBI:15378"/>
        <dbReference type="ChEBI" id="CHEBI:16004"/>
        <dbReference type="ChEBI" id="CHEBI:29033"/>
        <dbReference type="ChEBI" id="CHEBI:29034"/>
        <dbReference type="EC" id="1.1.2.4"/>
    </reaction>
</comment>
<dbReference type="VEuPathDB" id="FungiDB:TERG_02403"/>
<dbReference type="FunFam" id="3.30.750.24:FF:000024">
    <property type="entry name" value="Sulfate permease 2"/>
    <property type="match status" value="1"/>
</dbReference>
<keyword evidence="25" id="KW-0808">Transferase</keyword>
<keyword evidence="17" id="KW-0687">Ribonucleoprotein</keyword>
<evidence type="ECO:0000256" key="17">
    <source>
        <dbReference type="ARBA" id="ARBA00023274"/>
    </source>
</evidence>
<keyword evidence="10 20" id="KW-0694">RNA-binding</keyword>
<feature type="region of interest" description="Disordered" evidence="21">
    <location>
        <begin position="719"/>
        <end position="757"/>
    </location>
</feature>
<dbReference type="FunFam" id="1.10.45.10:FF:000001">
    <property type="entry name" value="D-lactate dehydrogenase mitochondrial"/>
    <property type="match status" value="1"/>
</dbReference>
<evidence type="ECO:0000256" key="6">
    <source>
        <dbReference type="ARBA" id="ARBA00022630"/>
    </source>
</evidence>
<dbReference type="InterPro" id="IPR013843">
    <property type="entry name" value="Ribosomal_eS4_N"/>
</dbReference>
<dbReference type="Gene3D" id="3.30.750.24">
    <property type="entry name" value="STAS domain"/>
    <property type="match status" value="1"/>
</dbReference>
<dbReference type="GO" id="GO:0008271">
    <property type="term" value="F:secondary active sulfate transmembrane transporter activity"/>
    <property type="evidence" value="ECO:0007669"/>
    <property type="project" value="InterPro"/>
</dbReference>
<dbReference type="Gene3D" id="1.10.45.10">
    <property type="entry name" value="Vanillyl-alcohol Oxidase, Chain A, domain 4"/>
    <property type="match status" value="1"/>
</dbReference>
<dbReference type="NCBIfam" id="TIGR00815">
    <property type="entry name" value="sulP"/>
    <property type="match status" value="1"/>
</dbReference>
<dbReference type="PROSITE" id="PS50801">
    <property type="entry name" value="STAS"/>
    <property type="match status" value="1"/>
</dbReference>
<dbReference type="SUPFAM" id="SSF55103">
    <property type="entry name" value="FAD-linked oxidases, C-terminal domain"/>
    <property type="match status" value="1"/>
</dbReference>
<dbReference type="InterPro" id="IPR011547">
    <property type="entry name" value="SLC26A/SulP_dom"/>
</dbReference>
<comment type="subcellular location">
    <subcellularLocation>
        <location evidence="2">Membrane</location>
        <topology evidence="2">Multi-pass membrane protein</topology>
    </subcellularLocation>
    <subcellularLocation>
        <location evidence="3">Mitochondrion</location>
    </subcellularLocation>
</comment>
<evidence type="ECO:0000256" key="9">
    <source>
        <dbReference type="ARBA" id="ARBA00022827"/>
    </source>
</evidence>
<feature type="transmembrane region" description="Helical" evidence="22">
    <location>
        <begin position="248"/>
        <end position="269"/>
    </location>
</feature>
<keyword evidence="12" id="KW-0689">Ribosomal protein</keyword>
<feature type="domain" description="FAD-binding PCMH-type" evidence="24">
    <location>
        <begin position="991"/>
        <end position="1168"/>
    </location>
</feature>
<feature type="compositionally biased region" description="Low complexity" evidence="21">
    <location>
        <begin position="727"/>
        <end position="737"/>
    </location>
</feature>
<evidence type="ECO:0000259" key="24">
    <source>
        <dbReference type="PROSITE" id="PS51387"/>
    </source>
</evidence>
<reference evidence="25 26" key="1">
    <citation type="submission" date="2016-05" db="EMBL/GenBank/DDBJ databases">
        <title>Genome sequencing of Trichophyton rubrum CMCC(F)T1i isolated from hair.</title>
        <authorList>
            <person name="Zhan P."/>
            <person name="Tao Y."/>
            <person name="Liu W."/>
        </authorList>
    </citation>
    <scope>NUCLEOTIDE SEQUENCE [LARGE SCALE GENOMIC DNA]</scope>
    <source>
        <strain evidence="26">CMCC(F)T1i</strain>
    </source>
</reference>
<dbReference type="SUPFAM" id="SSF56176">
    <property type="entry name" value="FAD-binding/transporter-associated domain-like"/>
    <property type="match status" value="1"/>
</dbReference>
<feature type="transmembrane region" description="Helical" evidence="22">
    <location>
        <begin position="83"/>
        <end position="108"/>
    </location>
</feature>
<dbReference type="EMBL" id="LHPM01000013">
    <property type="protein sequence ID" value="OAL65610.1"/>
    <property type="molecule type" value="Genomic_DNA"/>
</dbReference>
<evidence type="ECO:0000256" key="11">
    <source>
        <dbReference type="ARBA" id="ARBA00022946"/>
    </source>
</evidence>
<keyword evidence="8 20" id="KW-0699">rRNA-binding</keyword>
<comment type="similarity">
    <text evidence="5">Belongs to the FAD-binding oxidoreductase/transferase type 4 family.</text>
</comment>
<feature type="transmembrane region" description="Helical" evidence="22">
    <location>
        <begin position="487"/>
        <end position="504"/>
    </location>
</feature>
<dbReference type="InterPro" id="IPR036986">
    <property type="entry name" value="S4_RNA-bd_sf"/>
</dbReference>
<evidence type="ECO:0000256" key="4">
    <source>
        <dbReference type="ARBA" id="ARBA00007500"/>
    </source>
</evidence>
<dbReference type="InterPro" id="IPR001902">
    <property type="entry name" value="SLC26A/SulP_fam"/>
</dbReference>
<evidence type="ECO:0000256" key="7">
    <source>
        <dbReference type="ARBA" id="ARBA00022692"/>
    </source>
</evidence>
<evidence type="ECO:0000256" key="12">
    <source>
        <dbReference type="ARBA" id="ARBA00022980"/>
    </source>
</evidence>
<dbReference type="CDD" id="cd07042">
    <property type="entry name" value="STAS_SulP_like_sulfate_transporter"/>
    <property type="match status" value="1"/>
</dbReference>
<evidence type="ECO:0000313" key="25">
    <source>
        <dbReference type="EMBL" id="OAL65610.1"/>
    </source>
</evidence>
<dbReference type="FunFam" id="3.30.70.2740:FF:000001">
    <property type="entry name" value="D-lactate dehydrogenase mitochondrial"/>
    <property type="match status" value="1"/>
</dbReference>
<dbReference type="GO" id="GO:0016301">
    <property type="term" value="F:kinase activity"/>
    <property type="evidence" value="ECO:0007669"/>
    <property type="project" value="UniProtKB-KW"/>
</dbReference>
<evidence type="ECO:0000256" key="8">
    <source>
        <dbReference type="ARBA" id="ARBA00022730"/>
    </source>
</evidence>
<gene>
    <name evidence="25" type="ORF">A7C99_2707</name>
</gene>
<dbReference type="PANTHER" id="PTHR11748">
    <property type="entry name" value="D-LACTATE DEHYDROGENASE"/>
    <property type="match status" value="1"/>
</dbReference>
<dbReference type="EC" id="1.1.2.4" evidence="18"/>
<dbReference type="PROSITE" id="PS51387">
    <property type="entry name" value="FAD_PCMH"/>
    <property type="match status" value="1"/>
</dbReference>
<evidence type="ECO:0000256" key="16">
    <source>
        <dbReference type="ARBA" id="ARBA00023136"/>
    </source>
</evidence>
<dbReference type="PANTHER" id="PTHR11748:SF111">
    <property type="entry name" value="D-LACTATE DEHYDROGENASE, MITOCHONDRIAL-RELATED"/>
    <property type="match status" value="1"/>
</dbReference>
<dbReference type="InterPro" id="IPR032277">
    <property type="entry name" value="Ribosomal_eS4_C"/>
</dbReference>
<dbReference type="GO" id="GO:0016020">
    <property type="term" value="C:membrane"/>
    <property type="evidence" value="ECO:0007669"/>
    <property type="project" value="UniProtKB-SubCell"/>
</dbReference>
<dbReference type="Pfam" id="PF00916">
    <property type="entry name" value="Sulfate_transp"/>
    <property type="match status" value="1"/>
</dbReference>
<keyword evidence="6" id="KW-0285">Flavoprotein</keyword>
<dbReference type="InterPro" id="IPR013845">
    <property type="entry name" value="Ribosomal_eS4_central_region"/>
</dbReference>
<dbReference type="FunFam" id="3.10.290.10:FF:000002">
    <property type="entry name" value="40S ribosomal protein S4"/>
    <property type="match status" value="1"/>
</dbReference>
<evidence type="ECO:0000256" key="2">
    <source>
        <dbReference type="ARBA" id="ARBA00004141"/>
    </source>
</evidence>
<feature type="transmembrane region" description="Helical" evidence="22">
    <location>
        <begin position="115"/>
        <end position="130"/>
    </location>
</feature>
<dbReference type="InterPro" id="IPR018199">
    <property type="entry name" value="Ribosomal_eS4_N_CS"/>
</dbReference>
<proteinExistence type="inferred from homology"/>
<keyword evidence="11" id="KW-0809">Transit peptide</keyword>
<evidence type="ECO:0000256" key="14">
    <source>
        <dbReference type="ARBA" id="ARBA00023002"/>
    </source>
</evidence>
<evidence type="ECO:0000256" key="3">
    <source>
        <dbReference type="ARBA" id="ARBA00004173"/>
    </source>
</evidence>
<dbReference type="Gene3D" id="2.40.50.740">
    <property type="match status" value="1"/>
</dbReference>
<keyword evidence="7 22" id="KW-0812">Transmembrane</keyword>
<dbReference type="GO" id="GO:0004458">
    <property type="term" value="F:D-lactate dehydrogenase (cytochrome) activity"/>
    <property type="evidence" value="ECO:0007669"/>
    <property type="project" value="UniProtKB-EC"/>
</dbReference>
<evidence type="ECO:0000256" key="10">
    <source>
        <dbReference type="ARBA" id="ARBA00022884"/>
    </source>
</evidence>
<dbReference type="Gene3D" id="2.30.30.30">
    <property type="match status" value="1"/>
</dbReference>
<dbReference type="InterPro" id="IPR036318">
    <property type="entry name" value="FAD-bd_PCMH-like_sf"/>
</dbReference>
<comment type="cofactor">
    <cofactor evidence="1">
        <name>FAD</name>
        <dbReference type="ChEBI" id="CHEBI:57692"/>
    </cofactor>
</comment>
<feature type="transmembrane region" description="Helical" evidence="22">
    <location>
        <begin position="412"/>
        <end position="437"/>
    </location>
</feature>
<name>A0A178EZP0_TRIRU</name>
<evidence type="ECO:0000256" key="19">
    <source>
        <dbReference type="ARBA" id="ARBA00051436"/>
    </source>
</evidence>
<dbReference type="FunFam" id="2.30.30.30:FF:000005">
    <property type="entry name" value="40S ribosomal protein S4"/>
    <property type="match status" value="1"/>
</dbReference>
<dbReference type="VEuPathDB" id="FungiDB:TERG_02402"/>
<dbReference type="PROSITE" id="PS01130">
    <property type="entry name" value="SLC26A"/>
    <property type="match status" value="1"/>
</dbReference>
<dbReference type="InterPro" id="IPR014722">
    <property type="entry name" value="Rib_uL2_dom2"/>
</dbReference>
<feature type="transmembrane region" description="Helical" evidence="22">
    <location>
        <begin position="193"/>
        <end position="212"/>
    </location>
</feature>
<dbReference type="GO" id="GO:0071949">
    <property type="term" value="F:FAD binding"/>
    <property type="evidence" value="ECO:0007669"/>
    <property type="project" value="InterPro"/>
</dbReference>
<evidence type="ECO:0000259" key="23">
    <source>
        <dbReference type="PROSITE" id="PS50801"/>
    </source>
</evidence>
<evidence type="ECO:0000256" key="18">
    <source>
        <dbReference type="ARBA" id="ARBA00038897"/>
    </source>
</evidence>
<dbReference type="InterPro" id="IPR018045">
    <property type="entry name" value="S04_transporter_CS"/>
</dbReference>
<feature type="domain" description="STAS" evidence="23">
    <location>
        <begin position="555"/>
        <end position="688"/>
    </location>
</feature>
<dbReference type="InterPro" id="IPR041982">
    <property type="entry name" value="Ribosomal_eS4_KOW"/>
</dbReference>
<evidence type="ECO:0000313" key="26">
    <source>
        <dbReference type="Proteomes" id="UP000243015"/>
    </source>
</evidence>
<evidence type="ECO:0000256" key="21">
    <source>
        <dbReference type="SAM" id="MobiDB-lite"/>
    </source>
</evidence>
<feature type="transmembrane region" description="Helical" evidence="22">
    <location>
        <begin position="281"/>
        <end position="301"/>
    </location>
</feature>
<dbReference type="CDD" id="cd00165">
    <property type="entry name" value="S4"/>
    <property type="match status" value="1"/>
</dbReference>
<dbReference type="InterPro" id="IPR038237">
    <property type="entry name" value="Ribosomal_eS4_central_sf"/>
</dbReference>
<evidence type="ECO:0000256" key="13">
    <source>
        <dbReference type="ARBA" id="ARBA00022989"/>
    </source>
</evidence>
<dbReference type="GO" id="GO:0003735">
    <property type="term" value="F:structural constituent of ribosome"/>
    <property type="evidence" value="ECO:0007669"/>
    <property type="project" value="InterPro"/>
</dbReference>
<dbReference type="GO" id="GO:0005739">
    <property type="term" value="C:mitochondrion"/>
    <property type="evidence" value="ECO:0007669"/>
    <property type="project" value="UniProtKB-SubCell"/>
</dbReference>
<dbReference type="FunFam" id="3.30.465.10:FF:000014">
    <property type="entry name" value="D-lactate dehydrogenase (Cytochrome), putative"/>
    <property type="match status" value="1"/>
</dbReference>
<dbReference type="GO" id="GO:0002181">
    <property type="term" value="P:cytoplasmic translation"/>
    <property type="evidence" value="ECO:0007669"/>
    <property type="project" value="UniProtKB-ARBA"/>
</dbReference>
<dbReference type="GO" id="GO:0019843">
    <property type="term" value="F:rRNA binding"/>
    <property type="evidence" value="ECO:0007669"/>
    <property type="project" value="UniProtKB-KW"/>
</dbReference>
<dbReference type="PROSITE" id="PS50889">
    <property type="entry name" value="S4"/>
    <property type="match status" value="1"/>
</dbReference>
<keyword evidence="16 22" id="KW-0472">Membrane</keyword>
<evidence type="ECO:0000256" key="20">
    <source>
        <dbReference type="PROSITE-ProRule" id="PRU00182"/>
    </source>
</evidence>
<keyword evidence="15" id="KW-0496">Mitochondrion</keyword>
<evidence type="ECO:0000256" key="5">
    <source>
        <dbReference type="ARBA" id="ARBA00008000"/>
    </source>
</evidence>
<dbReference type="Pfam" id="PF16121">
    <property type="entry name" value="40S_S4_C"/>
    <property type="match status" value="1"/>
</dbReference>
<dbReference type="Pfam" id="PF01565">
    <property type="entry name" value="FAD_binding_4"/>
    <property type="match status" value="1"/>
</dbReference>
<dbReference type="CDD" id="cd06087">
    <property type="entry name" value="KOW_RPS4"/>
    <property type="match status" value="1"/>
</dbReference>
<dbReference type="GO" id="GO:1903457">
    <property type="term" value="P:lactate catabolic process"/>
    <property type="evidence" value="ECO:0007669"/>
    <property type="project" value="TreeGrafter"/>
</dbReference>
<dbReference type="GO" id="GO:0008720">
    <property type="term" value="F:D-lactate dehydrogenase (NAD+) activity"/>
    <property type="evidence" value="ECO:0007669"/>
    <property type="project" value="TreeGrafter"/>
</dbReference>
<dbReference type="InterPro" id="IPR000876">
    <property type="entry name" value="Ribosomal_eS4"/>
</dbReference>
<dbReference type="Pfam" id="PF02913">
    <property type="entry name" value="FAD-oxidase_C"/>
    <property type="match status" value="1"/>
</dbReference>
<comment type="similarity">
    <text evidence="4">Belongs to the eukaryotic ribosomal protein eS4 family.</text>
</comment>
<organism evidence="25 26">
    <name type="scientific">Trichophyton rubrum</name>
    <name type="common">Athlete's foot fungus</name>
    <name type="synonym">Epidermophyton rubrum</name>
    <dbReference type="NCBI Taxonomy" id="5551"/>
    <lineage>
        <taxon>Eukaryota</taxon>
        <taxon>Fungi</taxon>
        <taxon>Dikarya</taxon>
        <taxon>Ascomycota</taxon>
        <taxon>Pezizomycotina</taxon>
        <taxon>Eurotiomycetes</taxon>
        <taxon>Eurotiomycetidae</taxon>
        <taxon>Onygenales</taxon>
        <taxon>Arthrodermataceae</taxon>
        <taxon>Trichophyton</taxon>
    </lineage>
</organism>
<dbReference type="PROSITE" id="PS00528">
    <property type="entry name" value="RIBOSOMAL_S4E"/>
    <property type="match status" value="1"/>
</dbReference>
<dbReference type="InterPro" id="IPR002645">
    <property type="entry name" value="STAS_dom"/>
</dbReference>
<evidence type="ECO:0000256" key="15">
    <source>
        <dbReference type="ARBA" id="ARBA00023128"/>
    </source>
</evidence>
<dbReference type="Proteomes" id="UP000243015">
    <property type="component" value="Unassembled WGS sequence"/>
</dbReference>
<evidence type="ECO:0000256" key="22">
    <source>
        <dbReference type="SAM" id="Phobius"/>
    </source>
</evidence>
<dbReference type="InterPro" id="IPR006094">
    <property type="entry name" value="Oxid_FAD_bind_N"/>
</dbReference>
<dbReference type="InterPro" id="IPR016169">
    <property type="entry name" value="FAD-bd_PCMH_sub2"/>
</dbReference>
<protein>
    <recommendedName>
        <fullName evidence="18">D-lactate dehydrogenase (cytochrome)</fullName>
        <ecNumber evidence="18">1.1.2.4</ecNumber>
    </recommendedName>
</protein>
<dbReference type="FunFam" id="2.40.50.740:FF:000001">
    <property type="entry name" value="40S ribosomal protein S4"/>
    <property type="match status" value="1"/>
</dbReference>
<comment type="caution">
    <text evidence="25">The sequence shown here is derived from an EMBL/GenBank/DDBJ whole genome shotgun (WGS) entry which is preliminary data.</text>
</comment>
<keyword evidence="13 22" id="KW-1133">Transmembrane helix</keyword>
<keyword evidence="25" id="KW-0418">Kinase</keyword>
<dbReference type="Pfam" id="PF00900">
    <property type="entry name" value="Ribosomal_S4e"/>
    <property type="match status" value="1"/>
</dbReference>
<keyword evidence="9" id="KW-0274">FAD</keyword>
<dbReference type="VEuPathDB" id="FungiDB:TERG_02404"/>
<accession>A0A178EZP0</accession>
<keyword evidence="14" id="KW-0560">Oxidoreductase</keyword>
<feature type="transmembrane region" description="Helical" evidence="22">
    <location>
        <begin position="136"/>
        <end position="155"/>
    </location>
</feature>
<dbReference type="HAMAP" id="MF_00485">
    <property type="entry name" value="Ribosomal_eS4"/>
    <property type="match status" value="1"/>
</dbReference>
<dbReference type="GO" id="GO:0022627">
    <property type="term" value="C:cytosolic small ribosomal subunit"/>
    <property type="evidence" value="ECO:0007669"/>
    <property type="project" value="UniProtKB-ARBA"/>
</dbReference>
<dbReference type="Gene3D" id="3.30.70.2740">
    <property type="match status" value="1"/>
</dbReference>
<dbReference type="Pfam" id="PF08071">
    <property type="entry name" value="RS4NT"/>
    <property type="match status" value="1"/>
</dbReference>
<evidence type="ECO:0000256" key="1">
    <source>
        <dbReference type="ARBA" id="ARBA00001974"/>
    </source>
</evidence>
<dbReference type="InterPro" id="IPR004113">
    <property type="entry name" value="FAD-bd_oxidored_4_C"/>
</dbReference>
<dbReference type="Gene3D" id="3.10.290.10">
    <property type="entry name" value="RNA-binding S4 domain"/>
    <property type="match status" value="1"/>
</dbReference>
<feature type="transmembrane region" description="Helical" evidence="22">
    <location>
        <begin position="457"/>
        <end position="480"/>
    </location>
</feature>
<dbReference type="Gene3D" id="3.30.465.10">
    <property type="match status" value="1"/>
</dbReference>
<dbReference type="InterPro" id="IPR016166">
    <property type="entry name" value="FAD-bd_PCMH"/>
</dbReference>
<feature type="transmembrane region" description="Helical" evidence="22">
    <location>
        <begin position="167"/>
        <end position="187"/>
    </location>
</feature>